<dbReference type="RefSeq" id="WP_186931657.1">
    <property type="nucleotide sequence ID" value="NZ_JACOOJ010000072.1"/>
</dbReference>
<evidence type="ECO:0000313" key="2">
    <source>
        <dbReference type="EMBL" id="MBC5635102.1"/>
    </source>
</evidence>
<sequence>MRIDELNNRHILADEGKVLRRISDGWEAGKEIFLGYAYQIGGKKLEVPLLELPEHFEEIHAPVEEDVILDETTDLEPDESYEQLPDDPLTDEPDQPQKVTLSDYRALEDKVRMMMEMLGIN</sequence>
<gene>
    <name evidence="2" type="ORF">H8S65_20405</name>
</gene>
<dbReference type="Proteomes" id="UP000651475">
    <property type="component" value="Unassembled WGS sequence"/>
</dbReference>
<reference evidence="2 3" key="1">
    <citation type="submission" date="2020-08" db="EMBL/GenBank/DDBJ databases">
        <title>Genome public.</title>
        <authorList>
            <person name="Liu C."/>
            <person name="Sun Q."/>
        </authorList>
    </citation>
    <scope>NUCLEOTIDE SEQUENCE [LARGE SCALE GENOMIC DNA]</scope>
    <source>
        <strain evidence="2 3">NSJ-79</strain>
    </source>
</reference>
<organism evidence="2 3">
    <name type="scientific">Parabacteroides hominis</name>
    <dbReference type="NCBI Taxonomy" id="2763057"/>
    <lineage>
        <taxon>Bacteria</taxon>
        <taxon>Pseudomonadati</taxon>
        <taxon>Bacteroidota</taxon>
        <taxon>Bacteroidia</taxon>
        <taxon>Bacteroidales</taxon>
        <taxon>Tannerellaceae</taxon>
        <taxon>Parabacteroides</taxon>
    </lineage>
</organism>
<protein>
    <submittedName>
        <fullName evidence="2">Uncharacterized protein</fullName>
    </submittedName>
</protein>
<feature type="compositionally biased region" description="Acidic residues" evidence="1">
    <location>
        <begin position="74"/>
        <end position="94"/>
    </location>
</feature>
<proteinExistence type="predicted"/>
<keyword evidence="3" id="KW-1185">Reference proteome</keyword>
<evidence type="ECO:0000313" key="3">
    <source>
        <dbReference type="Proteomes" id="UP000651475"/>
    </source>
</evidence>
<evidence type="ECO:0000256" key="1">
    <source>
        <dbReference type="SAM" id="MobiDB-lite"/>
    </source>
</evidence>
<feature type="region of interest" description="Disordered" evidence="1">
    <location>
        <begin position="74"/>
        <end position="99"/>
    </location>
</feature>
<dbReference type="EMBL" id="JACOOJ010000072">
    <property type="protein sequence ID" value="MBC5635102.1"/>
    <property type="molecule type" value="Genomic_DNA"/>
</dbReference>
<name>A0ABR7DUK4_9BACT</name>
<comment type="caution">
    <text evidence="2">The sequence shown here is derived from an EMBL/GenBank/DDBJ whole genome shotgun (WGS) entry which is preliminary data.</text>
</comment>
<accession>A0ABR7DUK4</accession>